<name>A0A392P3B6_9FABA</name>
<dbReference type="AlphaFoldDB" id="A0A392P3B6"/>
<dbReference type="EMBL" id="LXQA010061194">
    <property type="protein sequence ID" value="MCI06234.1"/>
    <property type="molecule type" value="Genomic_DNA"/>
</dbReference>
<evidence type="ECO:0000313" key="2">
    <source>
        <dbReference type="Proteomes" id="UP000265520"/>
    </source>
</evidence>
<dbReference type="Proteomes" id="UP000265520">
    <property type="component" value="Unassembled WGS sequence"/>
</dbReference>
<proteinExistence type="predicted"/>
<protein>
    <submittedName>
        <fullName evidence="1">Uncharacterized protein</fullName>
    </submittedName>
</protein>
<organism evidence="1 2">
    <name type="scientific">Trifolium medium</name>
    <dbReference type="NCBI Taxonomy" id="97028"/>
    <lineage>
        <taxon>Eukaryota</taxon>
        <taxon>Viridiplantae</taxon>
        <taxon>Streptophyta</taxon>
        <taxon>Embryophyta</taxon>
        <taxon>Tracheophyta</taxon>
        <taxon>Spermatophyta</taxon>
        <taxon>Magnoliopsida</taxon>
        <taxon>eudicotyledons</taxon>
        <taxon>Gunneridae</taxon>
        <taxon>Pentapetalae</taxon>
        <taxon>rosids</taxon>
        <taxon>fabids</taxon>
        <taxon>Fabales</taxon>
        <taxon>Fabaceae</taxon>
        <taxon>Papilionoideae</taxon>
        <taxon>50 kb inversion clade</taxon>
        <taxon>NPAAA clade</taxon>
        <taxon>Hologalegina</taxon>
        <taxon>IRL clade</taxon>
        <taxon>Trifolieae</taxon>
        <taxon>Trifolium</taxon>
    </lineage>
</organism>
<reference evidence="1 2" key="1">
    <citation type="journal article" date="2018" name="Front. Plant Sci.">
        <title>Red Clover (Trifolium pratense) and Zigzag Clover (T. medium) - A Picture of Genomic Similarities and Differences.</title>
        <authorList>
            <person name="Dluhosova J."/>
            <person name="Istvanek J."/>
            <person name="Nedelnik J."/>
            <person name="Repkova J."/>
        </authorList>
    </citation>
    <scope>NUCLEOTIDE SEQUENCE [LARGE SCALE GENOMIC DNA]</scope>
    <source>
        <strain evidence="2">cv. 10/8</strain>
        <tissue evidence="1">Leaf</tissue>
    </source>
</reference>
<evidence type="ECO:0000313" key="1">
    <source>
        <dbReference type="EMBL" id="MCI06234.1"/>
    </source>
</evidence>
<sequence>MQLMRLASAVEVELWKELMSIFDEMGEFGLSNSQGRNGQQGSHSPYYPRSLWENSSPVKVHPSHQCPEKQFRLLILIRPWGRSLWIDRIYD</sequence>
<accession>A0A392P3B6</accession>
<keyword evidence="2" id="KW-1185">Reference proteome</keyword>
<comment type="caution">
    <text evidence="1">The sequence shown here is derived from an EMBL/GenBank/DDBJ whole genome shotgun (WGS) entry which is preliminary data.</text>
</comment>